<proteinExistence type="predicted"/>
<name>A0ACC0C2D8_CATRO</name>
<evidence type="ECO:0000313" key="1">
    <source>
        <dbReference type="EMBL" id="KAI5678948.1"/>
    </source>
</evidence>
<reference evidence="2" key="1">
    <citation type="journal article" date="2023" name="Nat. Plants">
        <title>Single-cell RNA sequencing provides a high-resolution roadmap for understanding the multicellular compartmentation of specialized metabolism.</title>
        <authorList>
            <person name="Sun S."/>
            <person name="Shen X."/>
            <person name="Li Y."/>
            <person name="Li Y."/>
            <person name="Wang S."/>
            <person name="Li R."/>
            <person name="Zhang H."/>
            <person name="Shen G."/>
            <person name="Guo B."/>
            <person name="Wei J."/>
            <person name="Xu J."/>
            <person name="St-Pierre B."/>
            <person name="Chen S."/>
            <person name="Sun C."/>
        </authorList>
    </citation>
    <scope>NUCLEOTIDE SEQUENCE [LARGE SCALE GENOMIC DNA]</scope>
</reference>
<gene>
    <name evidence="1" type="ORF">M9H77_09898</name>
</gene>
<dbReference type="EMBL" id="CM044702">
    <property type="protein sequence ID" value="KAI5678948.1"/>
    <property type="molecule type" value="Genomic_DNA"/>
</dbReference>
<accession>A0ACC0C2D8</accession>
<keyword evidence="2" id="KW-1185">Reference proteome</keyword>
<evidence type="ECO:0000313" key="2">
    <source>
        <dbReference type="Proteomes" id="UP001060085"/>
    </source>
</evidence>
<comment type="caution">
    <text evidence="1">The sequence shown here is derived from an EMBL/GenBank/DDBJ whole genome shotgun (WGS) entry which is preliminary data.</text>
</comment>
<organism evidence="1 2">
    <name type="scientific">Catharanthus roseus</name>
    <name type="common">Madagascar periwinkle</name>
    <name type="synonym">Vinca rosea</name>
    <dbReference type="NCBI Taxonomy" id="4058"/>
    <lineage>
        <taxon>Eukaryota</taxon>
        <taxon>Viridiplantae</taxon>
        <taxon>Streptophyta</taxon>
        <taxon>Embryophyta</taxon>
        <taxon>Tracheophyta</taxon>
        <taxon>Spermatophyta</taxon>
        <taxon>Magnoliopsida</taxon>
        <taxon>eudicotyledons</taxon>
        <taxon>Gunneridae</taxon>
        <taxon>Pentapetalae</taxon>
        <taxon>asterids</taxon>
        <taxon>lamiids</taxon>
        <taxon>Gentianales</taxon>
        <taxon>Apocynaceae</taxon>
        <taxon>Rauvolfioideae</taxon>
        <taxon>Vinceae</taxon>
        <taxon>Catharanthinae</taxon>
        <taxon>Catharanthus</taxon>
    </lineage>
</organism>
<dbReference type="Proteomes" id="UP001060085">
    <property type="component" value="Linkage Group LG02"/>
</dbReference>
<sequence>MDFLKKFASEATSGPDTTTTDAKPSSDHPTDRSQTELFASAQVVAEAARSAFQKDENKADNAKVAGAAADLLDAAEKYGKLDTSTGIGSYVEKAENYLHQYESSHSTTTAPPTKNPEETENKITPPPPVHTNAPPPPDVKTDAPAEETENKITTPPPPSAEKTEGGIGDYMKVAEGFLNKGSESKTEESGDSGSGLMKLAGDFLKK</sequence>
<protein>
    <submittedName>
        <fullName evidence="1">Uncharacterized protein</fullName>
    </submittedName>
</protein>